<evidence type="ECO:0000256" key="2">
    <source>
        <dbReference type="ARBA" id="ARBA00022490"/>
    </source>
</evidence>
<dbReference type="PANTHER" id="PTHR22706">
    <property type="entry name" value="ASSEMBLY FACTOR FOR SPINDLE MICROTUBULES"/>
    <property type="match status" value="1"/>
</dbReference>
<dbReference type="Gene3D" id="1.25.10.10">
    <property type="entry name" value="Leucine-rich Repeat Variant"/>
    <property type="match status" value="1"/>
</dbReference>
<dbReference type="InterPro" id="IPR016024">
    <property type="entry name" value="ARM-type_fold"/>
</dbReference>
<evidence type="ECO:0008006" key="7">
    <source>
        <dbReference type="Google" id="ProtNLM"/>
    </source>
</evidence>
<keyword evidence="2" id="KW-0963">Cytoplasm</keyword>
<dbReference type="GO" id="GO:0051295">
    <property type="term" value="P:establishment of meiotic spindle localization"/>
    <property type="evidence" value="ECO:0007669"/>
    <property type="project" value="TreeGrafter"/>
</dbReference>
<keyword evidence="3" id="KW-0677">Repeat</keyword>
<dbReference type="InterPro" id="IPR000048">
    <property type="entry name" value="IQ_motif_EF-hand-BS"/>
</dbReference>
<dbReference type="CDD" id="cd23767">
    <property type="entry name" value="IQCD"/>
    <property type="match status" value="2"/>
</dbReference>
<dbReference type="SMART" id="SM00015">
    <property type="entry name" value="IQ"/>
    <property type="match status" value="11"/>
</dbReference>
<reference evidence="5 6" key="1">
    <citation type="submission" date="2022-11" db="EMBL/GenBank/DDBJ databases">
        <title>Whole genome sequence of Eschrichtius robustus ER-17-0199.</title>
        <authorList>
            <person name="Bruniche-Olsen A."/>
            <person name="Black A.N."/>
            <person name="Fields C.J."/>
            <person name="Walden K."/>
            <person name="Dewoody J.A."/>
        </authorList>
    </citation>
    <scope>NUCLEOTIDE SEQUENCE [LARGE SCALE GENOMIC DNA]</scope>
    <source>
        <strain evidence="5">ER-17-0199</strain>
        <tissue evidence="5">Blubber</tissue>
    </source>
</reference>
<dbReference type="Proteomes" id="UP001159641">
    <property type="component" value="Unassembled WGS sequence"/>
</dbReference>
<dbReference type="PANTHER" id="PTHR22706:SF1">
    <property type="entry name" value="ASSEMBLY FACTOR FOR SPINDLE MICROTUBULES"/>
    <property type="match status" value="1"/>
</dbReference>
<gene>
    <name evidence="5" type="ORF">J1605_002256</name>
</gene>
<dbReference type="SUPFAM" id="SSF52540">
    <property type="entry name" value="P-loop containing nucleoside triphosphate hydrolases"/>
    <property type="match status" value="3"/>
</dbReference>
<dbReference type="GO" id="GO:0000278">
    <property type="term" value="P:mitotic cell cycle"/>
    <property type="evidence" value="ECO:0007669"/>
    <property type="project" value="TreeGrafter"/>
</dbReference>
<dbReference type="PROSITE" id="PS50096">
    <property type="entry name" value="IQ"/>
    <property type="match status" value="8"/>
</dbReference>
<keyword evidence="6" id="KW-1185">Reference proteome</keyword>
<evidence type="ECO:0000256" key="1">
    <source>
        <dbReference type="ARBA" id="ARBA00004496"/>
    </source>
</evidence>
<dbReference type="InterPro" id="IPR027417">
    <property type="entry name" value="P-loop_NTPase"/>
</dbReference>
<dbReference type="InterPro" id="IPR051185">
    <property type="entry name" value="ASPM"/>
</dbReference>
<comment type="subcellular location">
    <subcellularLocation>
        <location evidence="1">Cytoplasm</location>
    </subcellularLocation>
</comment>
<dbReference type="InterPro" id="IPR011989">
    <property type="entry name" value="ARM-like"/>
</dbReference>
<dbReference type="GO" id="GO:0005737">
    <property type="term" value="C:cytoplasm"/>
    <property type="evidence" value="ECO:0007669"/>
    <property type="project" value="UniProtKB-SubCell"/>
</dbReference>
<proteinExistence type="predicted"/>
<dbReference type="GO" id="GO:0000922">
    <property type="term" value="C:spindle pole"/>
    <property type="evidence" value="ECO:0007669"/>
    <property type="project" value="TreeGrafter"/>
</dbReference>
<dbReference type="SUPFAM" id="SSF48371">
    <property type="entry name" value="ARM repeat"/>
    <property type="match status" value="1"/>
</dbReference>
<dbReference type="AlphaFoldDB" id="A0AB34HTG4"/>
<organism evidence="5 6">
    <name type="scientific">Eschrichtius robustus</name>
    <name type="common">California gray whale</name>
    <name type="synonym">Eschrichtius gibbosus</name>
    <dbReference type="NCBI Taxonomy" id="9764"/>
    <lineage>
        <taxon>Eukaryota</taxon>
        <taxon>Metazoa</taxon>
        <taxon>Chordata</taxon>
        <taxon>Craniata</taxon>
        <taxon>Vertebrata</taxon>
        <taxon>Euteleostomi</taxon>
        <taxon>Mammalia</taxon>
        <taxon>Eutheria</taxon>
        <taxon>Laurasiatheria</taxon>
        <taxon>Artiodactyla</taxon>
        <taxon>Whippomorpha</taxon>
        <taxon>Cetacea</taxon>
        <taxon>Mysticeti</taxon>
        <taxon>Eschrichtiidae</taxon>
        <taxon>Eschrichtius</taxon>
    </lineage>
</organism>
<dbReference type="EMBL" id="JAIQCJ010000524">
    <property type="protein sequence ID" value="KAJ8796127.1"/>
    <property type="molecule type" value="Genomic_DNA"/>
</dbReference>
<evidence type="ECO:0000313" key="5">
    <source>
        <dbReference type="EMBL" id="KAJ8796127.1"/>
    </source>
</evidence>
<dbReference type="Pfam" id="PF00612">
    <property type="entry name" value="IQ"/>
    <property type="match status" value="8"/>
</dbReference>
<dbReference type="Gene3D" id="1.20.5.190">
    <property type="match status" value="6"/>
</dbReference>
<evidence type="ECO:0000313" key="6">
    <source>
        <dbReference type="Proteomes" id="UP001159641"/>
    </source>
</evidence>
<name>A0AB34HTG4_ESCRO</name>
<dbReference type="FunFam" id="1.20.5.190:FF:000030">
    <property type="entry name" value="Abnormal spindle-like microcephaly-associated protein homolog"/>
    <property type="match status" value="1"/>
</dbReference>
<evidence type="ECO:0000256" key="3">
    <source>
        <dbReference type="ARBA" id="ARBA00022737"/>
    </source>
</evidence>
<evidence type="ECO:0000256" key="4">
    <source>
        <dbReference type="ARBA" id="ARBA00022860"/>
    </source>
</evidence>
<keyword evidence="4" id="KW-0112">Calmodulin-binding</keyword>
<protein>
    <recommendedName>
        <fullName evidence="7">Abnormal spindle-like microcephaly-associated protein</fullName>
    </recommendedName>
</protein>
<sequence length="814" mass="93609">MRLYYLKIYEATVVIQNYYRAYKARVNQRKNFLQVKRAVICLQATYRGYKSAYRGWKVRKQIRREHQAAVKIQAAFRMAKAQKEFGFLKTAASVIQQHLRAWAAGRRGRMEYTALRLAAVMLQSTWRGRAARRQIQKQHKCAVLIQSCYRMYVQRKKWKIMKKAACVIQMYYRAYSTGRKQHHLYLKTKAAVVILQSAYRGMRVRKQIKEHRKAAATIQSSYRAYQTKKKYATYRASAVKIQRWYRDSKIADRQRKEYLTLKKAAVKIQAVYRGVRVRRQTQHMHTAAALIKAVFKMQQSRRRYHQMRTAAVIIQDSDDEKEIPVSQEYCCVDSEKISCKCLRKALLTTVTTVTKGSPQNPVLVQRVDGEEEGARDAQGCYRPPGGFQKALCTCEIPGPEARLAGHPAAIPGKQGQTAAEAALPPAKTLCYGPPGCIQGYENQKTFEKDACLCNPDSEQVQIFSDEEKIPFPQESCYFCSEEISSHHLCQTSLAPILGVTEGSHYNPVILPKADGKEEILEQRAKIRLLHFTAAAFYHLSALRIQRAYRLHRALKNANNKQVNSAICIQVSFSFPLLVCLFKALWRGYSWRKKNDCTKIKAIRQRLQCVNREIREENKLYHRTALALHYLLTYKYLSAILEALKHLEVVTRLSSLCCENMAQSGAISKIFVLIRSCNRSVPCMEVIGYAVQVLLNVAKYEKTTSAVYDVENCVDTLLELLQMYQEKPGDKVADKSRSIFTKTCCLLAVLLKRTNRASDVRSRSKVVDRIYSLYKLTAHKHKVNTERILCKQKQKSSMSISFIPETPVRTRMVSR</sequence>
<dbReference type="GO" id="GO:0005516">
    <property type="term" value="F:calmodulin binding"/>
    <property type="evidence" value="ECO:0007669"/>
    <property type="project" value="UniProtKB-KW"/>
</dbReference>
<dbReference type="FunFam" id="1.20.5.190:FF:000008">
    <property type="entry name" value="Abnormal spindle-like microcephaly-associated protein homolog"/>
    <property type="match status" value="2"/>
</dbReference>
<accession>A0AB34HTG4</accession>
<dbReference type="GO" id="GO:0007051">
    <property type="term" value="P:spindle organization"/>
    <property type="evidence" value="ECO:0007669"/>
    <property type="project" value="TreeGrafter"/>
</dbReference>
<comment type="caution">
    <text evidence="5">The sequence shown here is derived from an EMBL/GenBank/DDBJ whole genome shotgun (WGS) entry which is preliminary data.</text>
</comment>